<keyword evidence="2" id="KW-1185">Reference proteome</keyword>
<gene>
    <name evidence="1" type="ORF">PJIAN_3589</name>
</gene>
<evidence type="ECO:0000313" key="2">
    <source>
        <dbReference type="Proteomes" id="UP000076586"/>
    </source>
</evidence>
<dbReference type="EMBL" id="BDCR01000003">
    <property type="protein sequence ID" value="GAT63272.1"/>
    <property type="molecule type" value="Genomic_DNA"/>
</dbReference>
<protein>
    <submittedName>
        <fullName evidence="1">Uncharacterized protein</fullName>
    </submittedName>
</protein>
<evidence type="ECO:0000313" key="1">
    <source>
        <dbReference type="EMBL" id="GAT63272.1"/>
    </source>
</evidence>
<name>A0A171A4C1_9BACT</name>
<dbReference type="RefSeq" id="WP_153802535.1">
    <property type="nucleotide sequence ID" value="NZ_BDCR01000003.1"/>
</dbReference>
<reference evidence="2" key="2">
    <citation type="journal article" date="2017" name="Genome Announc.">
        <title>Draft genome sequence of Paludibacter jiangxiensis NM7(T), a propionate-producing fermentative bacterium.</title>
        <authorList>
            <person name="Qiu Y.-L."/>
            <person name="Tourlousse D.M."/>
            <person name="Matsuura N."/>
            <person name="Ohashi A."/>
            <person name="Sekiguchi Y."/>
        </authorList>
    </citation>
    <scope>NUCLEOTIDE SEQUENCE [LARGE SCALE GENOMIC DNA]</scope>
    <source>
        <strain evidence="2">NM7</strain>
    </source>
</reference>
<organism evidence="1 2">
    <name type="scientific">Paludibacter jiangxiensis</name>
    <dbReference type="NCBI Taxonomy" id="681398"/>
    <lineage>
        <taxon>Bacteria</taxon>
        <taxon>Pseudomonadati</taxon>
        <taxon>Bacteroidota</taxon>
        <taxon>Bacteroidia</taxon>
        <taxon>Bacteroidales</taxon>
        <taxon>Paludibacteraceae</taxon>
        <taxon>Paludibacter</taxon>
    </lineage>
</organism>
<accession>A0A171A4C1</accession>
<reference evidence="2" key="1">
    <citation type="submission" date="2016-04" db="EMBL/GenBank/DDBJ databases">
        <title>Draft genome sequence of Paludibacter jiangxiensis strain NM7.</title>
        <authorList>
            <person name="Qiu Y."/>
            <person name="Matsuura N."/>
            <person name="Ohashi A."/>
            <person name="Tourlousse M.D."/>
            <person name="Sekiguchi Y."/>
        </authorList>
    </citation>
    <scope>NUCLEOTIDE SEQUENCE [LARGE SCALE GENOMIC DNA]</scope>
    <source>
        <strain evidence="2">NM7</strain>
    </source>
</reference>
<dbReference type="Proteomes" id="UP000076586">
    <property type="component" value="Unassembled WGS sequence"/>
</dbReference>
<sequence>MRKKYTSQPHSNTLKKEVPPIQLSPSKAVVDRILAFSSSYWTANGLDGVNVELILN</sequence>
<dbReference type="AlphaFoldDB" id="A0A171A4C1"/>
<proteinExistence type="predicted"/>
<comment type="caution">
    <text evidence="1">The sequence shown here is derived from an EMBL/GenBank/DDBJ whole genome shotgun (WGS) entry which is preliminary data.</text>
</comment>
<dbReference type="STRING" id="681398.PJIAN_3589"/>